<accession>D4GCU0</accession>
<keyword evidence="2" id="KW-1185">Reference proteome</keyword>
<protein>
    <submittedName>
        <fullName evidence="1">Uncharacterized protein</fullName>
    </submittedName>
</protein>
<dbReference type="EMBL" id="CP001875">
    <property type="protein sequence ID" value="ADD76763.1"/>
    <property type="molecule type" value="Genomic_DNA"/>
</dbReference>
<evidence type="ECO:0000313" key="2">
    <source>
        <dbReference type="Proteomes" id="UP000001702"/>
    </source>
</evidence>
<evidence type="ECO:0000313" key="1">
    <source>
        <dbReference type="EMBL" id="ADD76763.1"/>
    </source>
</evidence>
<dbReference type="KEGG" id="pam:PANA_1596"/>
<reference evidence="1 2" key="1">
    <citation type="journal article" date="2010" name="J. Bacteriol.">
        <title>Genome sequence of Pantoea ananatis LMG20103, the causative agent of Eucalyptus blight and dieback.</title>
        <authorList>
            <person name="De Maayer P."/>
            <person name="Chan W.Y."/>
            <person name="Venter S.N."/>
            <person name="Toth I.K."/>
            <person name="Birch P.R."/>
            <person name="Joubert F."/>
            <person name="Coutinho T.A."/>
        </authorList>
    </citation>
    <scope>NUCLEOTIDE SEQUENCE [LARGE SCALE GENOMIC DNA]</scope>
    <source>
        <strain evidence="1 2">LMG 20103</strain>
    </source>
</reference>
<dbReference type="eggNOG" id="ENOG5033MQN">
    <property type="taxonomic scope" value="Bacteria"/>
</dbReference>
<organism evidence="1 2">
    <name type="scientific">Pantoea ananatis (strain LMG 20103)</name>
    <dbReference type="NCBI Taxonomy" id="706191"/>
    <lineage>
        <taxon>Bacteria</taxon>
        <taxon>Pseudomonadati</taxon>
        <taxon>Pseudomonadota</taxon>
        <taxon>Gammaproteobacteria</taxon>
        <taxon>Enterobacterales</taxon>
        <taxon>Erwiniaceae</taxon>
        <taxon>Pantoea</taxon>
    </lineage>
</organism>
<dbReference type="AlphaFoldDB" id="D4GCU0"/>
<dbReference type="HOGENOM" id="CLU_2619166_0_0_6"/>
<dbReference type="Proteomes" id="UP000001702">
    <property type="component" value="Chromosome"/>
</dbReference>
<name>D4GCU0_PANAM</name>
<sequence length="88" mass="10278">MKRRSSYNMSQIKFELSFGSEILRDGMFLELSVRETSPLRQIAEVFYSDVTHEFFLICYEENIPLEAVEKLISEARISLPPVKQEQST</sequence>
<proteinExistence type="predicted"/>
<gene>
    <name evidence="1" type="ordered locus">PANA_1596</name>
</gene>